<dbReference type="GO" id="GO:0016805">
    <property type="term" value="F:dipeptidase activity"/>
    <property type="evidence" value="ECO:0007669"/>
    <property type="project" value="UniProtKB-KW"/>
</dbReference>
<protein>
    <recommendedName>
        <fullName evidence="1">Dipeptidase</fullName>
        <ecNumber evidence="1">3.4.-.-</ecNumber>
    </recommendedName>
</protein>
<sequence>MCDTCVALPCVTKFREAFFAKNSDREPNEAQQLVMIPAQDHVVNSSLRCTYIEIPQVEHTYQVLLSKPYWMWGAEMGANECGVVIGNEAIFTKVAAKKEAGLIGMDYVRLALERSNSARSALDTITTILQTYGQSGNCSHEHGLYYHNSFLIMDEYEAYVLETVQKMWIAKKVVDFYAISNAPSITSEWDMISDDLIKYAIGRKWCSSDKDFDFAQTFSDSIYTKFSQGRERRNFVMGQLGEKRGSIDLDFMKDLLRSHAMNPRHTYPDRSLTAWNICMHAAPGPIRNSQTVGSLISQFNTDGITHWVTGTSAPCLSVFKPVWMEAGLPDIGPQPGGYYDGDTLWWQHELQHRAVLKEFHQRHTMLKQEIEHIEKQIMQMLLSREKGSEMNDLEISQSAFDLERKHYPSWMDILSSSSSQYKNANYYENYWRKINAKAGIQV</sequence>
<dbReference type="Gene3D" id="3.60.60.10">
    <property type="entry name" value="Penicillin V Acylase, Chain A"/>
    <property type="match status" value="1"/>
</dbReference>
<dbReference type="GO" id="GO:0006508">
    <property type="term" value="P:proteolysis"/>
    <property type="evidence" value="ECO:0007669"/>
    <property type="project" value="UniProtKB-KW"/>
</dbReference>
<gene>
    <name evidence="2" type="ORF">XD73_0521</name>
</gene>
<comment type="catalytic activity">
    <reaction evidence="1">
        <text>an L-aminoacyl-L-amino acid + H2O = 2 an L-alpha-amino acid</text>
        <dbReference type="Rhea" id="RHEA:48940"/>
        <dbReference type="ChEBI" id="CHEBI:15377"/>
        <dbReference type="ChEBI" id="CHEBI:59869"/>
        <dbReference type="ChEBI" id="CHEBI:77460"/>
    </reaction>
</comment>
<dbReference type="EMBL" id="LGFU01000017">
    <property type="protein sequence ID" value="KUK46610.1"/>
    <property type="molecule type" value="Genomic_DNA"/>
</dbReference>
<proteinExistence type="inferred from homology"/>
<dbReference type="EC" id="3.4.-.-" evidence="1"/>
<dbReference type="PANTHER" id="PTHR12994:SF17">
    <property type="entry name" value="LD30995P"/>
    <property type="match status" value="1"/>
</dbReference>
<keyword evidence="1" id="KW-0378">Hydrolase</keyword>
<dbReference type="GO" id="GO:0070004">
    <property type="term" value="F:cysteine-type exopeptidase activity"/>
    <property type="evidence" value="ECO:0007669"/>
    <property type="project" value="InterPro"/>
</dbReference>
<comment type="similarity">
    <text evidence="1">Belongs to the peptidase C69 family.</text>
</comment>
<dbReference type="InterPro" id="IPR005322">
    <property type="entry name" value="Peptidase_C69"/>
</dbReference>
<keyword evidence="1" id="KW-0224">Dipeptidase</keyword>
<dbReference type="Proteomes" id="UP000064249">
    <property type="component" value="Unassembled WGS sequence"/>
</dbReference>
<dbReference type="AlphaFoldDB" id="A0A101FY77"/>
<dbReference type="Pfam" id="PF03577">
    <property type="entry name" value="Peptidase_C69"/>
    <property type="match status" value="1"/>
</dbReference>
<evidence type="ECO:0000256" key="1">
    <source>
        <dbReference type="RuleBase" id="RU364089"/>
    </source>
</evidence>
<reference evidence="2 3" key="1">
    <citation type="journal article" date="2015" name="MBio">
        <title>Genome-Resolved Metagenomic Analysis Reveals Roles for Candidate Phyla and Other Microbial Community Members in Biogeochemical Transformations in Oil Reservoirs.</title>
        <authorList>
            <person name="Hu P."/>
            <person name="Tom L."/>
            <person name="Singh A."/>
            <person name="Thomas B.C."/>
            <person name="Baker B.J."/>
            <person name="Piceno Y.M."/>
            <person name="Andersen G.L."/>
            <person name="Banfield J.F."/>
        </authorList>
    </citation>
    <scope>NUCLEOTIDE SEQUENCE [LARGE SCALE GENOMIC DNA]</scope>
    <source>
        <strain evidence="2">46_16</strain>
    </source>
</reference>
<evidence type="ECO:0000313" key="2">
    <source>
        <dbReference type="EMBL" id="KUK46610.1"/>
    </source>
</evidence>
<comment type="caution">
    <text evidence="2">The sequence shown here is derived from an EMBL/GenBank/DDBJ whole genome shotgun (WGS) entry which is preliminary data.</text>
</comment>
<evidence type="ECO:0000313" key="3">
    <source>
        <dbReference type="Proteomes" id="UP000064249"/>
    </source>
</evidence>
<accession>A0A101FY77</accession>
<name>A0A101FY77_9CHLR</name>
<dbReference type="PANTHER" id="PTHR12994">
    <property type="entry name" value="SECERNIN"/>
    <property type="match status" value="1"/>
</dbReference>
<keyword evidence="1" id="KW-0645">Protease</keyword>
<organism evidence="2 3">
    <name type="scientific">Anaerolinea thermophila</name>
    <dbReference type="NCBI Taxonomy" id="167964"/>
    <lineage>
        <taxon>Bacteria</taxon>
        <taxon>Bacillati</taxon>
        <taxon>Chloroflexota</taxon>
        <taxon>Anaerolineae</taxon>
        <taxon>Anaerolineales</taxon>
        <taxon>Anaerolineaceae</taxon>
        <taxon>Anaerolinea</taxon>
    </lineage>
</organism>